<dbReference type="PANTHER" id="PTHR46013">
    <property type="entry name" value="VASCULAR CELL ADHESION MOLECULE 1"/>
    <property type="match status" value="1"/>
</dbReference>
<dbReference type="SMART" id="SM00408">
    <property type="entry name" value="IGc2"/>
    <property type="match status" value="4"/>
</dbReference>
<name>A0ABR3NG23_9TELE</name>
<dbReference type="Pfam" id="PF13927">
    <property type="entry name" value="Ig_3"/>
    <property type="match status" value="3"/>
</dbReference>
<keyword evidence="7" id="KW-1185">Reference proteome</keyword>
<proteinExistence type="predicted"/>
<dbReference type="Proteomes" id="UP001558613">
    <property type="component" value="Unassembled WGS sequence"/>
</dbReference>
<dbReference type="SMART" id="SM00409">
    <property type="entry name" value="IG"/>
    <property type="match status" value="4"/>
</dbReference>
<keyword evidence="4" id="KW-0812">Transmembrane</keyword>
<protein>
    <recommendedName>
        <fullName evidence="5">Ig-like domain-containing protein</fullName>
    </recommendedName>
</protein>
<evidence type="ECO:0000259" key="5">
    <source>
        <dbReference type="PROSITE" id="PS50835"/>
    </source>
</evidence>
<keyword evidence="2 4" id="KW-0472">Membrane</keyword>
<dbReference type="InterPro" id="IPR013783">
    <property type="entry name" value="Ig-like_fold"/>
</dbReference>
<evidence type="ECO:0000256" key="1">
    <source>
        <dbReference type="ARBA" id="ARBA00004167"/>
    </source>
</evidence>
<feature type="domain" description="Ig-like" evidence="5">
    <location>
        <begin position="1"/>
        <end position="71"/>
    </location>
</feature>
<dbReference type="InterPro" id="IPR003598">
    <property type="entry name" value="Ig_sub2"/>
</dbReference>
<keyword evidence="3" id="KW-1015">Disulfide bond</keyword>
<dbReference type="Pfam" id="PF13895">
    <property type="entry name" value="Ig_2"/>
    <property type="match status" value="1"/>
</dbReference>
<feature type="domain" description="Ig-like" evidence="5">
    <location>
        <begin position="76"/>
        <end position="160"/>
    </location>
</feature>
<dbReference type="InterPro" id="IPR036179">
    <property type="entry name" value="Ig-like_dom_sf"/>
</dbReference>
<dbReference type="CDD" id="cd00096">
    <property type="entry name" value="Ig"/>
    <property type="match status" value="4"/>
</dbReference>
<dbReference type="InterPro" id="IPR007110">
    <property type="entry name" value="Ig-like_dom"/>
</dbReference>
<keyword evidence="4" id="KW-1133">Transmembrane helix</keyword>
<feature type="transmembrane region" description="Helical" evidence="4">
    <location>
        <begin position="443"/>
        <end position="467"/>
    </location>
</feature>
<dbReference type="EMBL" id="JAYMGO010000004">
    <property type="protein sequence ID" value="KAL1275910.1"/>
    <property type="molecule type" value="Genomic_DNA"/>
</dbReference>
<evidence type="ECO:0000313" key="6">
    <source>
        <dbReference type="EMBL" id="KAL1275910.1"/>
    </source>
</evidence>
<dbReference type="PROSITE" id="PS50835">
    <property type="entry name" value="IG_LIKE"/>
    <property type="match status" value="5"/>
</dbReference>
<sequence length="471" mass="51634">MEGSSVTLTCSSDANPAVLNYTWSRESEAQLKQLQTGDTLTFNRTDLKHRGWYHCTAQNQHGTQNSSVMLHIQYSPKSTSVSVFPSSSVLEGSSVTLTCSSDANPAVLNYTWSRETRGQLKQLQTGETLTFNRTDLKHRGWYHCTAQNQHGSHNSSVMLDIQYAPKNTSISAIPSSSVLEGSSVTLTCSSDANPAVVNYTWSRESEGQLEQLQTGDTLTFNRTDLKHRGWYHCTAQNQHGTQNSSVMLDIQYAPKNMSTLVIPSSSVLEGSSVTLTCSSDANPAVVNYTWSRESRGQLQTGDTLTFNRTDLKHRGWYHCTAQNKHGSQNSSVMLDIQYAPKVSPSSSCTSTDVDVAVCFCEADGNPSPELEWHLSGRPVANSSNTFISEERLSSTGLRSSITLHQSLKHTSTLQCISNNTHGNASQLFHLLHVAPQESGFHSFSFVVGAAVGATVMTILCAILFIFARYVH</sequence>
<comment type="subcellular location">
    <subcellularLocation>
        <location evidence="1">Membrane</location>
        <topology evidence="1">Single-pass membrane protein</topology>
    </subcellularLocation>
</comment>
<comment type="caution">
    <text evidence="6">The sequence shown here is derived from an EMBL/GenBank/DDBJ whole genome shotgun (WGS) entry which is preliminary data.</text>
</comment>
<feature type="domain" description="Ig-like" evidence="5">
    <location>
        <begin position="340"/>
        <end position="431"/>
    </location>
</feature>
<dbReference type="InterPro" id="IPR013162">
    <property type="entry name" value="CD80_C2-set"/>
</dbReference>
<dbReference type="PIRSF" id="PIRSF000615">
    <property type="entry name" value="TyrPK_CSF1-R"/>
    <property type="match status" value="1"/>
</dbReference>
<dbReference type="InterPro" id="IPR003599">
    <property type="entry name" value="Ig_sub"/>
</dbReference>
<accession>A0ABR3NG23</accession>
<evidence type="ECO:0000256" key="3">
    <source>
        <dbReference type="ARBA" id="ARBA00023157"/>
    </source>
</evidence>
<feature type="domain" description="Ig-like" evidence="5">
    <location>
        <begin position="165"/>
        <end position="249"/>
    </location>
</feature>
<feature type="domain" description="Ig-like" evidence="5">
    <location>
        <begin position="254"/>
        <end position="335"/>
    </location>
</feature>
<gene>
    <name evidence="6" type="ORF">QQF64_035533</name>
</gene>
<evidence type="ECO:0000256" key="2">
    <source>
        <dbReference type="ARBA" id="ARBA00023136"/>
    </source>
</evidence>
<reference evidence="6 7" key="1">
    <citation type="submission" date="2023-09" db="EMBL/GenBank/DDBJ databases">
        <authorList>
            <person name="Wang M."/>
        </authorList>
    </citation>
    <scope>NUCLEOTIDE SEQUENCE [LARGE SCALE GENOMIC DNA]</scope>
    <source>
        <strain evidence="6">GT-2023</strain>
        <tissue evidence="6">Liver</tissue>
    </source>
</reference>
<evidence type="ECO:0000313" key="7">
    <source>
        <dbReference type="Proteomes" id="UP001558613"/>
    </source>
</evidence>
<dbReference type="SUPFAM" id="SSF48726">
    <property type="entry name" value="Immunoglobulin"/>
    <property type="match status" value="5"/>
</dbReference>
<dbReference type="PANTHER" id="PTHR46013:SF4">
    <property type="entry name" value="B-CELL RECEPTOR CD22-RELATED"/>
    <property type="match status" value="1"/>
</dbReference>
<feature type="non-terminal residue" evidence="6">
    <location>
        <position position="471"/>
    </location>
</feature>
<organism evidence="6 7">
    <name type="scientific">Cirrhinus molitorella</name>
    <name type="common">mud carp</name>
    <dbReference type="NCBI Taxonomy" id="172907"/>
    <lineage>
        <taxon>Eukaryota</taxon>
        <taxon>Metazoa</taxon>
        <taxon>Chordata</taxon>
        <taxon>Craniata</taxon>
        <taxon>Vertebrata</taxon>
        <taxon>Euteleostomi</taxon>
        <taxon>Actinopterygii</taxon>
        <taxon>Neopterygii</taxon>
        <taxon>Teleostei</taxon>
        <taxon>Ostariophysi</taxon>
        <taxon>Cypriniformes</taxon>
        <taxon>Cyprinidae</taxon>
        <taxon>Labeoninae</taxon>
        <taxon>Labeonini</taxon>
        <taxon>Cirrhinus</taxon>
    </lineage>
</organism>
<evidence type="ECO:0000256" key="4">
    <source>
        <dbReference type="SAM" id="Phobius"/>
    </source>
</evidence>
<dbReference type="Pfam" id="PF08205">
    <property type="entry name" value="C2-set_2"/>
    <property type="match status" value="1"/>
</dbReference>
<dbReference type="Gene3D" id="2.60.40.10">
    <property type="entry name" value="Immunoglobulins"/>
    <property type="match status" value="5"/>
</dbReference>